<name>A0A224YGP1_9ACAR</name>
<sequence length="84" mass="9815">MLACLHYVVKLNLGILAAAVEGPHYFDEQQAHLHQLLLLVLWIWANRLYRASCKSICTQRWPQEDCLIDYNRNACVQRCQALLF</sequence>
<proteinExistence type="predicted"/>
<dbReference type="EMBL" id="GFPF01001826">
    <property type="protein sequence ID" value="MAA12972.1"/>
    <property type="molecule type" value="Transcribed_RNA"/>
</dbReference>
<dbReference type="AlphaFoldDB" id="A0A224YGP1"/>
<reference evidence="1" key="1">
    <citation type="journal article" date="2017" name="Parasit. Vectors">
        <title>Sialotranscriptomics of Rhipicephalus zambeziensis reveals intricate expression profiles of secretory proteins and suggests tight temporal transcriptional regulation during blood-feeding.</title>
        <authorList>
            <person name="de Castro M.H."/>
            <person name="de Klerk D."/>
            <person name="Pienaar R."/>
            <person name="Rees D.J.G."/>
            <person name="Mans B.J."/>
        </authorList>
    </citation>
    <scope>NUCLEOTIDE SEQUENCE</scope>
    <source>
        <tissue evidence="1">Salivary glands</tissue>
    </source>
</reference>
<organism evidence="1">
    <name type="scientific">Rhipicephalus zambeziensis</name>
    <dbReference type="NCBI Taxonomy" id="60191"/>
    <lineage>
        <taxon>Eukaryota</taxon>
        <taxon>Metazoa</taxon>
        <taxon>Ecdysozoa</taxon>
        <taxon>Arthropoda</taxon>
        <taxon>Chelicerata</taxon>
        <taxon>Arachnida</taxon>
        <taxon>Acari</taxon>
        <taxon>Parasitiformes</taxon>
        <taxon>Ixodida</taxon>
        <taxon>Ixodoidea</taxon>
        <taxon>Ixodidae</taxon>
        <taxon>Rhipicephalinae</taxon>
        <taxon>Rhipicephalus</taxon>
        <taxon>Rhipicephalus</taxon>
    </lineage>
</organism>
<evidence type="ECO:0000313" key="1">
    <source>
        <dbReference type="EMBL" id="MAA12972.1"/>
    </source>
</evidence>
<accession>A0A224YGP1</accession>
<protein>
    <submittedName>
        <fullName evidence="1">Uncharacterized protein</fullName>
    </submittedName>
</protein>